<keyword evidence="1" id="KW-0812">Transmembrane</keyword>
<reference evidence="3 4" key="1">
    <citation type="submission" date="2020-07" db="EMBL/GenBank/DDBJ databases">
        <title>Sequencing the genomes of 1000 actinobacteria strains.</title>
        <authorList>
            <person name="Klenk H.-P."/>
        </authorList>
    </citation>
    <scope>NUCLEOTIDE SEQUENCE [LARGE SCALE GENOMIC DNA]</scope>
    <source>
        <strain evidence="3 4">DSM 19087</strain>
    </source>
</reference>
<dbReference type="EMBL" id="JACWMT010000003">
    <property type="protein sequence ID" value="MBD1271741.1"/>
    <property type="molecule type" value="Genomic_DNA"/>
</dbReference>
<feature type="transmembrane region" description="Helical" evidence="1">
    <location>
        <begin position="64"/>
        <end position="83"/>
    </location>
</feature>
<evidence type="ECO:0000313" key="3">
    <source>
        <dbReference type="EMBL" id="NYI37511.1"/>
    </source>
</evidence>
<gene>
    <name evidence="3" type="ORF">BJ975_000886</name>
    <name evidence="2" type="ORF">IDH50_15965</name>
</gene>
<keyword evidence="1" id="KW-1133">Transmembrane helix</keyword>
<protein>
    <recommendedName>
        <fullName evidence="6">PQ-loop repeat-containing protein</fullName>
    </recommendedName>
</protein>
<evidence type="ECO:0008006" key="6">
    <source>
        <dbReference type="Google" id="ProtNLM"/>
    </source>
</evidence>
<keyword evidence="4" id="KW-1185">Reference proteome</keyword>
<evidence type="ECO:0000313" key="5">
    <source>
        <dbReference type="Proteomes" id="UP000659061"/>
    </source>
</evidence>
<comment type="caution">
    <text evidence="2">The sequence shown here is derived from an EMBL/GenBank/DDBJ whole genome shotgun (WGS) entry which is preliminary data.</text>
</comment>
<dbReference type="EMBL" id="JACBZN010000001">
    <property type="protein sequence ID" value="NYI37511.1"/>
    <property type="molecule type" value="Genomic_DNA"/>
</dbReference>
<name>A0A8I0FZC4_9ACTN</name>
<dbReference type="Gene3D" id="1.20.1280.290">
    <property type="match status" value="1"/>
</dbReference>
<dbReference type="Proteomes" id="UP000587211">
    <property type="component" value="Unassembled WGS sequence"/>
</dbReference>
<dbReference type="Proteomes" id="UP000659061">
    <property type="component" value="Unassembled WGS sequence"/>
</dbReference>
<sequence>MSASMPMLAGIVSTVIFASSTLPMLVKALRTRDLTSYSLGNLALANVGNAVHSLYVFSLPPGPLWALHSFHLGSTVFMLVWYLRFGLGRTLAEPRL</sequence>
<evidence type="ECO:0000313" key="4">
    <source>
        <dbReference type="Proteomes" id="UP000587211"/>
    </source>
</evidence>
<evidence type="ECO:0000313" key="2">
    <source>
        <dbReference type="EMBL" id="MBD1271741.1"/>
    </source>
</evidence>
<evidence type="ECO:0000256" key="1">
    <source>
        <dbReference type="SAM" id="Phobius"/>
    </source>
</evidence>
<organism evidence="2 5">
    <name type="scientific">Aeromicrobium tamlense</name>
    <dbReference type="NCBI Taxonomy" id="375541"/>
    <lineage>
        <taxon>Bacteria</taxon>
        <taxon>Bacillati</taxon>
        <taxon>Actinomycetota</taxon>
        <taxon>Actinomycetes</taxon>
        <taxon>Propionibacteriales</taxon>
        <taxon>Nocardioidaceae</taxon>
        <taxon>Aeromicrobium</taxon>
    </lineage>
</organism>
<keyword evidence="1" id="KW-0472">Membrane</keyword>
<reference evidence="2" key="2">
    <citation type="submission" date="2020-09" db="EMBL/GenBank/DDBJ databases">
        <title>Novel species in genus Aeromicrobium.</title>
        <authorList>
            <person name="Zhang G."/>
        </authorList>
    </citation>
    <scope>NUCLEOTIDE SEQUENCE</scope>
    <source>
        <strain evidence="2">SSW1-57</strain>
    </source>
</reference>
<proteinExistence type="predicted"/>
<dbReference type="RefSeq" id="WP_179424017.1">
    <property type="nucleotide sequence ID" value="NZ_BAAAMP010000003.1"/>
</dbReference>
<accession>A0A8I0FZC4</accession>
<dbReference type="AlphaFoldDB" id="A0A8I0FZC4"/>